<evidence type="ECO:0000313" key="2">
    <source>
        <dbReference type="EMBL" id="CAI8043902.1"/>
    </source>
</evidence>
<organism evidence="2 3">
    <name type="scientific">Geodia barretti</name>
    <name type="common">Barrett's horny sponge</name>
    <dbReference type="NCBI Taxonomy" id="519541"/>
    <lineage>
        <taxon>Eukaryota</taxon>
        <taxon>Metazoa</taxon>
        <taxon>Porifera</taxon>
        <taxon>Demospongiae</taxon>
        <taxon>Heteroscleromorpha</taxon>
        <taxon>Tetractinellida</taxon>
        <taxon>Astrophorina</taxon>
        <taxon>Geodiidae</taxon>
        <taxon>Geodia</taxon>
    </lineage>
</organism>
<accession>A0AA35XAQ0</accession>
<dbReference type="EMBL" id="CASHTH010003364">
    <property type="protein sequence ID" value="CAI8043902.1"/>
    <property type="molecule type" value="Genomic_DNA"/>
</dbReference>
<dbReference type="AlphaFoldDB" id="A0AA35XAQ0"/>
<dbReference type="Proteomes" id="UP001174909">
    <property type="component" value="Unassembled WGS sequence"/>
</dbReference>
<comment type="caution">
    <text evidence="2">The sequence shown here is derived from an EMBL/GenBank/DDBJ whole genome shotgun (WGS) entry which is preliminary data.</text>
</comment>
<keyword evidence="3" id="KW-1185">Reference proteome</keyword>
<proteinExistence type="predicted"/>
<name>A0AA35XAQ0_GEOBA</name>
<feature type="region of interest" description="Disordered" evidence="1">
    <location>
        <begin position="69"/>
        <end position="99"/>
    </location>
</feature>
<evidence type="ECO:0000256" key="1">
    <source>
        <dbReference type="SAM" id="MobiDB-lite"/>
    </source>
</evidence>
<protein>
    <submittedName>
        <fullName evidence="2">Uncharacterized protein</fullName>
    </submittedName>
</protein>
<sequence>MCSEAWLFSSVLGQALPSWEGKLVVALHDDVGSISTSTRSRASSMLWRKMWRRRLAFWCAWAGIKAPVSRRHSHRAPGSHVASTRRAPQWHPRTNQVSG</sequence>
<gene>
    <name evidence="2" type="ORF">GBAR_LOCUS24377</name>
</gene>
<evidence type="ECO:0000313" key="3">
    <source>
        <dbReference type="Proteomes" id="UP001174909"/>
    </source>
</evidence>
<reference evidence="2" key="1">
    <citation type="submission" date="2023-03" db="EMBL/GenBank/DDBJ databases">
        <authorList>
            <person name="Steffen K."/>
            <person name="Cardenas P."/>
        </authorList>
    </citation>
    <scope>NUCLEOTIDE SEQUENCE</scope>
</reference>